<evidence type="ECO:0000313" key="2">
    <source>
        <dbReference type="EMBL" id="KAF0302338.1"/>
    </source>
</evidence>
<dbReference type="OrthoDB" id="6623290at2759"/>
<evidence type="ECO:0000259" key="1">
    <source>
        <dbReference type="PROSITE" id="PS50245"/>
    </source>
</evidence>
<keyword evidence="3" id="KW-1185">Reference proteome</keyword>
<dbReference type="Pfam" id="PF01302">
    <property type="entry name" value="CAP_GLY"/>
    <property type="match status" value="1"/>
</dbReference>
<evidence type="ECO:0000313" key="3">
    <source>
        <dbReference type="Proteomes" id="UP000440578"/>
    </source>
</evidence>
<protein>
    <recommendedName>
        <fullName evidence="1">CAP-Gly domain-containing protein</fullName>
    </recommendedName>
</protein>
<accession>A0A6A4WJJ2</accession>
<dbReference type="InterPro" id="IPR036859">
    <property type="entry name" value="CAP-Gly_dom_sf"/>
</dbReference>
<dbReference type="Gene3D" id="2.30.30.190">
    <property type="entry name" value="CAP Gly-rich-like domain"/>
    <property type="match status" value="1"/>
</dbReference>
<proteinExistence type="predicted"/>
<dbReference type="InterPro" id="IPR000938">
    <property type="entry name" value="CAP-Gly_domain"/>
</dbReference>
<dbReference type="EMBL" id="VIIS01001072">
    <property type="protein sequence ID" value="KAF0302340.1"/>
    <property type="molecule type" value="Genomic_DNA"/>
</dbReference>
<reference evidence="2 3" key="1">
    <citation type="submission" date="2019-07" db="EMBL/GenBank/DDBJ databases">
        <title>Draft genome assembly of a fouling barnacle, Amphibalanus amphitrite (Darwin, 1854): The first reference genome for Thecostraca.</title>
        <authorList>
            <person name="Kim W."/>
        </authorList>
    </citation>
    <scope>NUCLEOTIDE SEQUENCE [LARGE SCALE GENOMIC DNA]</scope>
    <source>
        <strain evidence="2">SNU_AA5</strain>
        <tissue evidence="2">Soma without cirri and trophi</tissue>
    </source>
</reference>
<dbReference type="Proteomes" id="UP000440578">
    <property type="component" value="Unassembled WGS sequence"/>
</dbReference>
<dbReference type="PROSITE" id="PS50245">
    <property type="entry name" value="CAP_GLY_2"/>
    <property type="match status" value="1"/>
</dbReference>
<gene>
    <name evidence="2" type="ORF">FJT64_025560</name>
</gene>
<dbReference type="SUPFAM" id="SSF74924">
    <property type="entry name" value="Cap-Gly domain"/>
    <property type="match status" value="1"/>
</dbReference>
<dbReference type="AlphaFoldDB" id="A0A6A4WJJ2"/>
<comment type="caution">
    <text evidence="2">The sequence shown here is derived from an EMBL/GenBank/DDBJ whole genome shotgun (WGS) entry which is preliminary data.</text>
</comment>
<feature type="domain" description="CAP-Gly" evidence="1">
    <location>
        <begin position="41"/>
        <end position="85"/>
    </location>
</feature>
<organism evidence="2 3">
    <name type="scientific">Amphibalanus amphitrite</name>
    <name type="common">Striped barnacle</name>
    <name type="synonym">Balanus amphitrite</name>
    <dbReference type="NCBI Taxonomy" id="1232801"/>
    <lineage>
        <taxon>Eukaryota</taxon>
        <taxon>Metazoa</taxon>
        <taxon>Ecdysozoa</taxon>
        <taxon>Arthropoda</taxon>
        <taxon>Crustacea</taxon>
        <taxon>Multicrustacea</taxon>
        <taxon>Cirripedia</taxon>
        <taxon>Thoracica</taxon>
        <taxon>Thoracicalcarea</taxon>
        <taxon>Balanomorpha</taxon>
        <taxon>Balanoidea</taxon>
        <taxon>Balanidae</taxon>
        <taxon>Amphibalaninae</taxon>
        <taxon>Amphibalanus</taxon>
    </lineage>
</organism>
<name>A0A6A4WJJ2_AMPAM</name>
<dbReference type="SMART" id="SM01052">
    <property type="entry name" value="CAP_GLY"/>
    <property type="match status" value="1"/>
</dbReference>
<dbReference type="EMBL" id="VIIS01001072">
    <property type="protein sequence ID" value="KAF0302338.1"/>
    <property type="molecule type" value="Genomic_DNA"/>
</dbReference>
<sequence length="201" mass="22024">MSSEAVTGRAVADASVFSVSDRVVWLGSLGTRLGTVRWLGELPQLRSGTTVGIELDYELPRGGMDGWHEGRFLFRARAKHGQLVSPQELVLEHRYFGKPDPACSEQPQPPVPVPGPNLTARDLIEDAMARVAAEQRVLRDRGRRLEETGEVLVGEGAGPAAYGAPLTMLEPPWRVAAAQAAARGHKRAECCWWHHRHLPVT</sequence>